<feature type="compositionally biased region" description="Low complexity" evidence="2">
    <location>
        <begin position="366"/>
        <end position="379"/>
    </location>
</feature>
<dbReference type="CDD" id="cd01646">
    <property type="entry name" value="RT_Bac_retron_I"/>
    <property type="match status" value="1"/>
</dbReference>
<reference evidence="4 7" key="1">
    <citation type="journal article" date="2019" name="Nat. Med.">
        <title>A library of human gut bacterial isolates paired with longitudinal multiomics data enables mechanistic microbiome research.</title>
        <authorList>
            <person name="Poyet M."/>
            <person name="Groussin M."/>
            <person name="Gibbons S.M."/>
            <person name="Avila-Pacheco J."/>
            <person name="Jiang X."/>
            <person name="Kearney S.M."/>
            <person name="Perrotta A.R."/>
            <person name="Berdy B."/>
            <person name="Zhao S."/>
            <person name="Lieberman T.D."/>
            <person name="Swanson P.K."/>
            <person name="Smith M."/>
            <person name="Roesemann S."/>
            <person name="Alexander J.E."/>
            <person name="Rich S.A."/>
            <person name="Livny J."/>
            <person name="Vlamakis H."/>
            <person name="Clish C."/>
            <person name="Bullock K."/>
            <person name="Deik A."/>
            <person name="Scott J."/>
            <person name="Pierce K.A."/>
            <person name="Xavier R.J."/>
            <person name="Alm E.J."/>
        </authorList>
    </citation>
    <scope>NUCLEOTIDE SEQUENCE [LARGE SCALE GENOMIC DNA]</scope>
    <source>
        <strain evidence="4 7">BIOML-A1</strain>
    </source>
</reference>
<accession>A0A4Q5H7J4</accession>
<dbReference type="AlphaFoldDB" id="A0A4Q5H7J4"/>
<reference evidence="5 6" key="2">
    <citation type="journal article" date="2019" name="Science, e1252229">
        <title>Invertible promoters mediate bacterial phase variation, antibiotic resistance, and host adaptation in the gut.</title>
        <authorList>
            <person name="Jiang X."/>
            <person name="Hall A.B."/>
            <person name="Arthur T.D."/>
            <person name="Plichta D.R."/>
            <person name="Covington C.T."/>
            <person name="Poyet M."/>
            <person name="Crothers J."/>
            <person name="Moses P.L."/>
            <person name="Tolonen A.C."/>
            <person name="Vlamakis H."/>
            <person name="Alm E.J."/>
            <person name="Xavier R.J."/>
        </authorList>
    </citation>
    <scope>NUCLEOTIDE SEQUENCE [LARGE SCALE GENOMIC DNA]</scope>
    <source>
        <strain evidence="6">bj_0095</strain>
        <strain evidence="5">Bj_0095</strain>
    </source>
</reference>
<feature type="domain" description="Reverse transcriptase" evidence="3">
    <location>
        <begin position="1"/>
        <end position="270"/>
    </location>
</feature>
<keyword evidence="5" id="KW-0548">Nucleotidyltransferase</keyword>
<dbReference type="PROSITE" id="PS50878">
    <property type="entry name" value="RT_POL"/>
    <property type="match status" value="1"/>
</dbReference>
<dbReference type="InterPro" id="IPR043502">
    <property type="entry name" value="DNA/RNA_pol_sf"/>
</dbReference>
<dbReference type="RefSeq" id="WP_130088872.1">
    <property type="nucleotide sequence ID" value="NZ_RCXL01000003.1"/>
</dbReference>
<dbReference type="InterPro" id="IPR000477">
    <property type="entry name" value="RT_dom"/>
</dbReference>
<dbReference type="Pfam" id="PF00078">
    <property type="entry name" value="RVT_1"/>
    <property type="match status" value="1"/>
</dbReference>
<evidence type="ECO:0000259" key="3">
    <source>
        <dbReference type="PROSITE" id="PS50878"/>
    </source>
</evidence>
<gene>
    <name evidence="5" type="ORF">EAJ03_02855</name>
    <name evidence="4" type="ORF">F2Z23_02845</name>
</gene>
<evidence type="ECO:0000256" key="1">
    <source>
        <dbReference type="ARBA" id="ARBA00034120"/>
    </source>
</evidence>
<keyword evidence="7" id="KW-1185">Reference proteome</keyword>
<feature type="region of interest" description="Disordered" evidence="2">
    <location>
        <begin position="364"/>
        <end position="390"/>
    </location>
</feature>
<evidence type="ECO:0000313" key="6">
    <source>
        <dbReference type="Proteomes" id="UP000291917"/>
    </source>
</evidence>
<evidence type="ECO:0000256" key="2">
    <source>
        <dbReference type="SAM" id="MobiDB-lite"/>
    </source>
</evidence>
<keyword evidence="5" id="KW-0695">RNA-directed DNA polymerase</keyword>
<dbReference type="PANTHER" id="PTHR34047:SF8">
    <property type="entry name" value="PROTEIN YKFC"/>
    <property type="match status" value="1"/>
</dbReference>
<name>A0A4Q5H7J4_9BACE</name>
<dbReference type="EMBL" id="RCXL01000003">
    <property type="protein sequence ID" value="RYT77501.1"/>
    <property type="molecule type" value="Genomic_DNA"/>
</dbReference>
<comment type="similarity">
    <text evidence="1">Belongs to the bacterial reverse transcriptase family.</text>
</comment>
<evidence type="ECO:0000313" key="5">
    <source>
        <dbReference type="EMBL" id="RYT77501.1"/>
    </source>
</evidence>
<feature type="compositionally biased region" description="Basic residues" evidence="2">
    <location>
        <begin position="380"/>
        <end position="390"/>
    </location>
</feature>
<dbReference type="GO" id="GO:0003964">
    <property type="term" value="F:RNA-directed DNA polymerase activity"/>
    <property type="evidence" value="ECO:0007669"/>
    <property type="project" value="UniProtKB-KW"/>
</dbReference>
<dbReference type="Proteomes" id="UP000291917">
    <property type="component" value="Unassembled WGS sequence"/>
</dbReference>
<dbReference type="Proteomes" id="UP000335496">
    <property type="component" value="Unassembled WGS sequence"/>
</dbReference>
<sequence length="390" mass="45500">MGKRTFVDIKEIASFNSLYNAWRLCSIGDGKDKRRDVIDFEKNLTANLKSLQKRLLNGTWEPDTGRFFWLYTEGKWRHIHTVCIEDRIVHQALVYHFSLHKKFINRTFGSIKGRGTLKANKQVRKDLHRSGFEYVIKLDAKKYYPNINKQKLVELIRGKYKGEAALKLFEKIIMSYQPESELGVSIGALPSQNNGNYYLTPFDYFVLQILGVKYYSRYVDDMVILCETKEKAAEWIPKMKEFAAQFGITFGKIEVFPVSARRIDFCGYAVGKNNVRLRKATAMRFVRKLNCFDKHPAIDGMYERNSVCSYLGMLKYCDSYNLLKQLKNEHSEVFRRIDRYAKGKRGKGYEIASTTTGNRRIQKVLQSSRSRVGRNSRGQRATRYRGRPVR</sequence>
<proteinExistence type="inferred from homology"/>
<dbReference type="EMBL" id="VVZX01000003">
    <property type="protein sequence ID" value="KAA5276244.1"/>
    <property type="molecule type" value="Genomic_DNA"/>
</dbReference>
<keyword evidence="5" id="KW-0808">Transferase</keyword>
<organism evidence="5 6">
    <name type="scientific">Bacteroides eggerthii</name>
    <dbReference type="NCBI Taxonomy" id="28111"/>
    <lineage>
        <taxon>Bacteria</taxon>
        <taxon>Pseudomonadati</taxon>
        <taxon>Bacteroidota</taxon>
        <taxon>Bacteroidia</taxon>
        <taxon>Bacteroidales</taxon>
        <taxon>Bacteroidaceae</taxon>
        <taxon>Bacteroides</taxon>
    </lineage>
</organism>
<evidence type="ECO:0000313" key="4">
    <source>
        <dbReference type="EMBL" id="KAA5276244.1"/>
    </source>
</evidence>
<dbReference type="PANTHER" id="PTHR34047">
    <property type="entry name" value="NUCLEAR INTRON MATURASE 1, MITOCHONDRIAL-RELATED"/>
    <property type="match status" value="1"/>
</dbReference>
<protein>
    <submittedName>
        <fullName evidence="5">RNA-directed DNA polymerase</fullName>
    </submittedName>
</protein>
<dbReference type="InterPro" id="IPR051083">
    <property type="entry name" value="GrpII_Intron_Splice-Mob/Def"/>
</dbReference>
<dbReference type="SUPFAM" id="SSF56672">
    <property type="entry name" value="DNA/RNA polymerases"/>
    <property type="match status" value="1"/>
</dbReference>
<comment type="caution">
    <text evidence="5">The sequence shown here is derived from an EMBL/GenBank/DDBJ whole genome shotgun (WGS) entry which is preliminary data.</text>
</comment>
<evidence type="ECO:0000313" key="7">
    <source>
        <dbReference type="Proteomes" id="UP000335496"/>
    </source>
</evidence>